<name>A0A8S1RI55_9CILI</name>
<comment type="subunit">
    <text evidence="10">Oligomeric complex that consists of at least the alpha, beta, beta', gamma, delta, epsilon and zeta subunits.</text>
</comment>
<feature type="domain" description="Clathrin/coatomer adaptor adaptin-like N-terminal" evidence="11">
    <location>
        <begin position="21"/>
        <end position="523"/>
    </location>
</feature>
<dbReference type="InterPro" id="IPR029446">
    <property type="entry name" value="COPB1_appendage_platform_dom"/>
</dbReference>
<evidence type="ECO:0000256" key="2">
    <source>
        <dbReference type="ARBA" id="ARBA00022448"/>
    </source>
</evidence>
<dbReference type="Pfam" id="PF14806">
    <property type="entry name" value="Coatomer_b_Cpla"/>
    <property type="match status" value="1"/>
</dbReference>
<reference evidence="14" key="1">
    <citation type="submission" date="2021-01" db="EMBL/GenBank/DDBJ databases">
        <authorList>
            <consortium name="Genoscope - CEA"/>
            <person name="William W."/>
        </authorList>
    </citation>
    <scope>NUCLEOTIDE SEQUENCE</scope>
</reference>
<dbReference type="PANTHER" id="PTHR10635:SF0">
    <property type="entry name" value="COATOMER SUBUNIT BETA"/>
    <property type="match status" value="1"/>
</dbReference>
<dbReference type="InterPro" id="IPR002553">
    <property type="entry name" value="Clathrin/coatomer_adapt-like_N"/>
</dbReference>
<dbReference type="GO" id="GO:0000139">
    <property type="term" value="C:Golgi membrane"/>
    <property type="evidence" value="ECO:0007669"/>
    <property type="project" value="UniProtKB-SubCell"/>
</dbReference>
<keyword evidence="4" id="KW-0677">Repeat</keyword>
<dbReference type="GO" id="GO:0006886">
    <property type="term" value="P:intracellular protein transport"/>
    <property type="evidence" value="ECO:0007669"/>
    <property type="project" value="InterPro"/>
</dbReference>
<evidence type="ECO:0000256" key="10">
    <source>
        <dbReference type="PIRNR" id="PIRNR005727"/>
    </source>
</evidence>
<comment type="caution">
    <text evidence="14">The sequence shown here is derived from an EMBL/GenBank/DDBJ whole genome shotgun (WGS) entry which is preliminary data.</text>
</comment>
<dbReference type="Proteomes" id="UP000692954">
    <property type="component" value="Unassembled WGS sequence"/>
</dbReference>
<dbReference type="InterPro" id="IPR011710">
    <property type="entry name" value="Coatomer_bsu_C"/>
</dbReference>
<keyword evidence="9 10" id="KW-0968">Cytoplasmic vesicle</keyword>
<dbReference type="Pfam" id="PF01602">
    <property type="entry name" value="Adaptin_N"/>
    <property type="match status" value="1"/>
</dbReference>
<evidence type="ECO:0000256" key="5">
    <source>
        <dbReference type="ARBA" id="ARBA00022892"/>
    </source>
</evidence>
<keyword evidence="15" id="KW-1185">Reference proteome</keyword>
<dbReference type="GO" id="GO:0005198">
    <property type="term" value="F:structural molecule activity"/>
    <property type="evidence" value="ECO:0007669"/>
    <property type="project" value="InterPro"/>
</dbReference>
<protein>
    <recommendedName>
        <fullName evidence="10">Coatomer subunit beta</fullName>
    </recommendedName>
    <alternativeName>
        <fullName evidence="10">Beta-coat protein</fullName>
    </alternativeName>
</protein>
<evidence type="ECO:0000313" key="15">
    <source>
        <dbReference type="Proteomes" id="UP000692954"/>
    </source>
</evidence>
<evidence type="ECO:0000256" key="8">
    <source>
        <dbReference type="ARBA" id="ARBA00023136"/>
    </source>
</evidence>
<comment type="function">
    <text evidence="10">The coatomer is a cytosolic protein complex that binds to dilysine motifs and reversibly associates with Golgi non-clathrin-coated vesicles, which further mediate biosynthetic protein transport from the ER, via the Golgi up to the trans Golgi network. Coatomer complex is required for budding from Golgi membranes, and is essential for the retrograde Golgi-to-ER transport of dilysine-tagged proteins.</text>
</comment>
<dbReference type="AlphaFoldDB" id="A0A8S1RI55"/>
<keyword evidence="7 10" id="KW-0333">Golgi apparatus</keyword>
<keyword evidence="3 10" id="KW-0963">Cytoplasm</keyword>
<keyword evidence="8 10" id="KW-0472">Membrane</keyword>
<evidence type="ECO:0000256" key="7">
    <source>
        <dbReference type="ARBA" id="ARBA00023034"/>
    </source>
</evidence>
<sequence length="907" mass="104670">MTQVKVDRMCSVYVIPEDAPMSQQEIAKAFDNGKFEDKLKALKSLVIQIIHDEQMPRMVMNVINSLVPLSDETHSLKKILLFYWEVIEKTHANGSLKEEMILVCNSLRKDLLHPNEYIRGRTLKLLSRIQLRGILEPLQTAIVENVNHKHVYVRRNAVVCLYEIFLNFGDDLISDLDELMEKLLLNETDLSTKRNAFLLLFHANQQKALDYLSINYSDDSNQFGDILQLSILELFRKVCKKDPQQKPKLLKSIYQFSKSKSASVQYECANTLFAVSPSLASLKIAVQIYMQLINTQTDNNIKLVILDRLEAVNQLNPRVLEDRTQDLSQLLNQQSIDIRRKVLKLFQLKNENVVLLAQSLQKEFQKCQNQNDQSEYKVLMLQLINPMIHKFSQVHEVVAQTFIDSIICNHKMDDQCAQLAGQTLVKLIQLSDQPIQHKIVTALSNRFLDIHHMELYKATFTVLGDYSINPIRSFNQIKKAIGNLPLEHEKVIVKQEDENKQVVKTVILPDGTYGTQVVEKQDTEEHISKLRELLMQNSFLASSLSRAFIKLLSKIQEFNKYSSQMLLIFCSLLRYYQKNTAKIDQDTLETITSSIRILTGKNPQEKLQELYKKSDIVVEQNNQIGTHQNFDKILKQPDDPIIIRQLKGISEFNEIDLADDETSVATKQEENTYVSRLGHIVQLTGYCDPIYAEAFVNVHKYDIQFEVLMVNRWSKMVQNVQVEFRTQGESKVIEKAQGVILQPNQSARVRTTIKFSSQDIGVVYGAIHYENNAGIEQAYLVTKEINVDLIDFILPATIQIEQFRKLWAKYEWENRIVINTNHNDPFKYVSFLEKQLKAKSIEENHPKGNIICVNMYAQTKFDDDFLLNVSAEVVNDKLQGFVRVRSKVKEIVVNLGDKIKVLQTKIE</sequence>
<dbReference type="GO" id="GO:0006888">
    <property type="term" value="P:endoplasmic reticulum to Golgi vesicle-mediated transport"/>
    <property type="evidence" value="ECO:0007669"/>
    <property type="project" value="TreeGrafter"/>
</dbReference>
<gene>
    <name evidence="14" type="ORF">PSON_ATCC_30995.1.T1710121</name>
</gene>
<evidence type="ECO:0000259" key="12">
    <source>
        <dbReference type="Pfam" id="PF07718"/>
    </source>
</evidence>
<dbReference type="InterPro" id="IPR016460">
    <property type="entry name" value="COPB1"/>
</dbReference>
<evidence type="ECO:0000259" key="11">
    <source>
        <dbReference type="Pfam" id="PF01602"/>
    </source>
</evidence>
<dbReference type="PIRSF" id="PIRSF005727">
    <property type="entry name" value="Coatomer_beta_subunit"/>
    <property type="match status" value="1"/>
</dbReference>
<evidence type="ECO:0000256" key="6">
    <source>
        <dbReference type="ARBA" id="ARBA00022927"/>
    </source>
</evidence>
<evidence type="ECO:0000256" key="3">
    <source>
        <dbReference type="ARBA" id="ARBA00022490"/>
    </source>
</evidence>
<keyword evidence="2 10" id="KW-0813">Transport</keyword>
<evidence type="ECO:0000256" key="1">
    <source>
        <dbReference type="ARBA" id="ARBA00004255"/>
    </source>
</evidence>
<comment type="subcellular location">
    <subcellularLocation>
        <location evidence="10">Cytoplasm</location>
    </subcellularLocation>
    <subcellularLocation>
        <location evidence="1 10">Golgi apparatus membrane</location>
        <topology evidence="1 10">Peripheral membrane protein</topology>
        <orientation evidence="1 10">Cytoplasmic side</orientation>
    </subcellularLocation>
    <subcellularLocation>
        <location evidence="10">Cytoplasmic vesicle</location>
        <location evidence="10">COPI-coated vesicle membrane</location>
        <topology evidence="10">Peripheral membrane protein</topology>
        <orientation evidence="10">Cytoplasmic side</orientation>
    </subcellularLocation>
</comment>
<organism evidence="14 15">
    <name type="scientific">Paramecium sonneborni</name>
    <dbReference type="NCBI Taxonomy" id="65129"/>
    <lineage>
        <taxon>Eukaryota</taxon>
        <taxon>Sar</taxon>
        <taxon>Alveolata</taxon>
        <taxon>Ciliophora</taxon>
        <taxon>Intramacronucleata</taxon>
        <taxon>Oligohymenophorea</taxon>
        <taxon>Peniculida</taxon>
        <taxon>Parameciidae</taxon>
        <taxon>Paramecium</taxon>
    </lineage>
</organism>
<evidence type="ECO:0000259" key="13">
    <source>
        <dbReference type="Pfam" id="PF14806"/>
    </source>
</evidence>
<keyword evidence="5 10" id="KW-0931">ER-Golgi transport</keyword>
<evidence type="ECO:0000256" key="9">
    <source>
        <dbReference type="ARBA" id="ARBA00023329"/>
    </source>
</evidence>
<keyword evidence="6 10" id="KW-0653">Protein transport</keyword>
<dbReference type="PANTHER" id="PTHR10635">
    <property type="entry name" value="COATOMER SUBUNIT BETA"/>
    <property type="match status" value="1"/>
</dbReference>
<dbReference type="Pfam" id="PF07718">
    <property type="entry name" value="Coatamer_beta_C"/>
    <property type="match status" value="1"/>
</dbReference>
<dbReference type="GO" id="GO:0006891">
    <property type="term" value="P:intra-Golgi vesicle-mediated transport"/>
    <property type="evidence" value="ECO:0007669"/>
    <property type="project" value="TreeGrafter"/>
</dbReference>
<evidence type="ECO:0000313" key="14">
    <source>
        <dbReference type="EMBL" id="CAD8126942.1"/>
    </source>
</evidence>
<feature type="domain" description="Coatomer beta subunit appendage platform" evidence="13">
    <location>
        <begin position="776"/>
        <end position="899"/>
    </location>
</feature>
<proteinExistence type="predicted"/>
<feature type="domain" description="Coatomer beta subunit C-terminal" evidence="12">
    <location>
        <begin position="637"/>
        <end position="770"/>
    </location>
</feature>
<dbReference type="EMBL" id="CAJJDN010000171">
    <property type="protein sequence ID" value="CAD8126942.1"/>
    <property type="molecule type" value="Genomic_DNA"/>
</dbReference>
<accession>A0A8S1RI55</accession>
<dbReference type="OrthoDB" id="10261439at2759"/>
<evidence type="ECO:0000256" key="4">
    <source>
        <dbReference type="ARBA" id="ARBA00022737"/>
    </source>
</evidence>
<dbReference type="GO" id="GO:0030126">
    <property type="term" value="C:COPI vesicle coat"/>
    <property type="evidence" value="ECO:0007669"/>
    <property type="project" value="InterPro"/>
</dbReference>